<evidence type="ECO:0000256" key="1">
    <source>
        <dbReference type="ARBA" id="ARBA00022679"/>
    </source>
</evidence>
<dbReference type="GO" id="GO:0016747">
    <property type="term" value="F:acyltransferase activity, transferring groups other than amino-acyl groups"/>
    <property type="evidence" value="ECO:0007669"/>
    <property type="project" value="InterPro"/>
</dbReference>
<dbReference type="SUPFAM" id="SSF55729">
    <property type="entry name" value="Acyl-CoA N-acyltransferases (Nat)"/>
    <property type="match status" value="1"/>
</dbReference>
<evidence type="ECO:0000259" key="3">
    <source>
        <dbReference type="PROSITE" id="PS51186"/>
    </source>
</evidence>
<dbReference type="InterPro" id="IPR000182">
    <property type="entry name" value="GNAT_dom"/>
</dbReference>
<evidence type="ECO:0000256" key="2">
    <source>
        <dbReference type="ARBA" id="ARBA00023315"/>
    </source>
</evidence>
<evidence type="ECO:0000313" key="5">
    <source>
        <dbReference type="Proteomes" id="UP001210130"/>
    </source>
</evidence>
<dbReference type="Proteomes" id="UP001210130">
    <property type="component" value="Chromosome"/>
</dbReference>
<dbReference type="PANTHER" id="PTHR43800">
    <property type="entry name" value="PEPTIDYL-LYSINE N-ACETYLTRANSFERASE YJAB"/>
    <property type="match status" value="1"/>
</dbReference>
<dbReference type="Gene3D" id="3.40.630.30">
    <property type="match status" value="1"/>
</dbReference>
<dbReference type="RefSeq" id="WP_131049508.1">
    <property type="nucleotide sequence ID" value="NZ_CP041247.1"/>
</dbReference>
<accession>A0AAJ5QRF2</accession>
<dbReference type="AlphaFoldDB" id="A0AAJ5QRF2"/>
<dbReference type="PROSITE" id="PS51186">
    <property type="entry name" value="GNAT"/>
    <property type="match status" value="1"/>
</dbReference>
<dbReference type="InterPro" id="IPR016181">
    <property type="entry name" value="Acyl_CoA_acyltransferase"/>
</dbReference>
<reference evidence="4 5" key="1">
    <citation type="journal article" date="2023" name="Microbiol. Resour. Announc.">
        <title>Complete Genome Sequence of the First Colistin-Resistant Raoultella electrica Strain.</title>
        <authorList>
            <person name="Aldeia C."/>
            <person name="Campos-Madueno E.I."/>
            <person name="Sendi P."/>
            <person name="Endimiani A."/>
        </authorList>
    </citation>
    <scope>NUCLEOTIDE SEQUENCE [LARGE SCALE GENOMIC DNA]</scope>
    <source>
        <strain evidence="4 5">S2-IND-01-C</strain>
    </source>
</reference>
<evidence type="ECO:0000313" key="4">
    <source>
        <dbReference type="EMBL" id="WBW60747.1"/>
    </source>
</evidence>
<keyword evidence="5" id="KW-1185">Reference proteome</keyword>
<gene>
    <name evidence="4" type="ORF">OR613_22615</name>
</gene>
<name>A0AAJ5QRF2_9ENTR</name>
<feature type="domain" description="N-acetyltransferase" evidence="3">
    <location>
        <begin position="10"/>
        <end position="159"/>
    </location>
</feature>
<keyword evidence="2" id="KW-0012">Acyltransferase</keyword>
<protein>
    <submittedName>
        <fullName evidence="4">GNAT family N-acetyltransferase</fullName>
    </submittedName>
</protein>
<dbReference type="EMBL" id="CP112887">
    <property type="protein sequence ID" value="WBW60747.1"/>
    <property type="molecule type" value="Genomic_DNA"/>
</dbReference>
<organism evidence="4 5">
    <name type="scientific">Klebsiella electrica</name>
    <dbReference type="NCBI Taxonomy" id="1259973"/>
    <lineage>
        <taxon>Bacteria</taxon>
        <taxon>Pseudomonadati</taxon>
        <taxon>Pseudomonadota</taxon>
        <taxon>Gammaproteobacteria</taxon>
        <taxon>Enterobacterales</taxon>
        <taxon>Enterobacteriaceae</taxon>
        <taxon>Klebsiella/Raoultella group</taxon>
        <taxon>Klebsiella</taxon>
    </lineage>
</organism>
<keyword evidence="1" id="KW-0808">Transferase</keyword>
<sequence>MKNNTITAATTFRLATQSDIPGLPAIERSAAQAFRLIPHLAWLAESPTIDLRQHRLSVEDGHSLVAVADGQLAGFLLTEALDDALFIVEISVHQTWQGQGIGRAMMAKIIDHARRAAYPAVTLTTFRDVPWNAPFYSRLGFRMLNEQALPAGLAAKRQQETAHGLAPETRCAMRLTL</sequence>
<dbReference type="PANTHER" id="PTHR43800:SF1">
    <property type="entry name" value="PEPTIDYL-LYSINE N-ACETYLTRANSFERASE YJAB"/>
    <property type="match status" value="1"/>
</dbReference>
<proteinExistence type="predicted"/>
<dbReference type="CDD" id="cd04301">
    <property type="entry name" value="NAT_SF"/>
    <property type="match status" value="1"/>
</dbReference>
<dbReference type="Pfam" id="PF00583">
    <property type="entry name" value="Acetyltransf_1"/>
    <property type="match status" value="1"/>
</dbReference>